<evidence type="ECO:0000313" key="2">
    <source>
        <dbReference type="Proteomes" id="UP000003155"/>
    </source>
</evidence>
<sequence>MKSGSLRIRLHTSQTFLHPMDFWDETDCSYGFPVSQGKDSFGREVMA</sequence>
<protein>
    <submittedName>
        <fullName evidence="1">Uncharacterized protein</fullName>
    </submittedName>
</protein>
<reference evidence="1 2" key="1">
    <citation type="submission" date="2011-02" db="EMBL/GenBank/DDBJ databases">
        <authorList>
            <person name="Durkin A.S."/>
            <person name="Madupu R."/>
            <person name="Torralba M."/>
            <person name="Gillis M."/>
            <person name="Methe B."/>
            <person name="Sutton G."/>
            <person name="Nelson K.E."/>
        </authorList>
    </citation>
    <scope>NUCLEOTIDE SEQUENCE [LARGE SCALE GENOMIC DNA]</scope>
    <source>
        <strain evidence="1 2">CRIS 18C-A</strain>
    </source>
</reference>
<evidence type="ECO:0000313" key="1">
    <source>
        <dbReference type="EMBL" id="EGC85580.1"/>
    </source>
</evidence>
<gene>
    <name evidence="1" type="ORF">HMPREF9303_0976</name>
</gene>
<keyword evidence="2" id="KW-1185">Reference proteome</keyword>
<accession>F0H9M4</accession>
<dbReference type="AlphaFoldDB" id="F0H9M4"/>
<dbReference type="Proteomes" id="UP000003155">
    <property type="component" value="Unassembled WGS sequence"/>
</dbReference>
<comment type="caution">
    <text evidence="1">The sequence shown here is derived from an EMBL/GenBank/DDBJ whole genome shotgun (WGS) entry which is preliminary data.</text>
</comment>
<dbReference type="EMBL" id="AEXO01000098">
    <property type="protein sequence ID" value="EGC85580.1"/>
    <property type="molecule type" value="Genomic_DNA"/>
</dbReference>
<proteinExistence type="predicted"/>
<organism evidence="1 2">
    <name type="scientific">Prevotella denticola CRIS 18C-A</name>
    <dbReference type="NCBI Taxonomy" id="944557"/>
    <lineage>
        <taxon>Bacteria</taxon>
        <taxon>Pseudomonadati</taxon>
        <taxon>Bacteroidota</taxon>
        <taxon>Bacteroidia</taxon>
        <taxon>Bacteroidales</taxon>
        <taxon>Prevotellaceae</taxon>
        <taxon>Prevotella</taxon>
    </lineage>
</organism>
<name>F0H9M4_9BACT</name>